<feature type="region of interest" description="Disordered" evidence="3">
    <location>
        <begin position="285"/>
        <end position="402"/>
    </location>
</feature>
<feature type="compositionally biased region" description="Basic and acidic residues" evidence="3">
    <location>
        <begin position="363"/>
        <end position="381"/>
    </location>
</feature>
<gene>
    <name evidence="4" type="ORF">CUMW_258490</name>
</gene>
<dbReference type="AlphaFoldDB" id="A0A2H5QSV5"/>
<dbReference type="STRING" id="55188.A0A2H5QSV5"/>
<dbReference type="Proteomes" id="UP000236630">
    <property type="component" value="Unassembled WGS sequence"/>
</dbReference>
<dbReference type="Gene3D" id="3.80.10.10">
    <property type="entry name" value="Ribonuclease Inhibitor"/>
    <property type="match status" value="2"/>
</dbReference>
<evidence type="ECO:0000256" key="1">
    <source>
        <dbReference type="ARBA" id="ARBA00022614"/>
    </source>
</evidence>
<evidence type="ECO:0008006" key="6">
    <source>
        <dbReference type="Google" id="ProtNLM"/>
    </source>
</evidence>
<feature type="compositionally biased region" description="Basic and acidic residues" evidence="3">
    <location>
        <begin position="298"/>
        <end position="329"/>
    </location>
</feature>
<sequence length="501" mass="56019">MNWRGLGMLNLGNNNLTGSLPTSIGTLNFLLSLNLRNNRLSGVIPESFQNCSSLVSLDMGENEFVGNIPTWMGERFSRLLILSFAICFHQLDSQLQIQRSLCSTPSKVLNAGKNKLRSMDEVMSVVSLHALILNVLSRNPIRKIGDSLLNMKAITKVSNAYYFETVAKAVNQDWLQLSLSNCQVQIIGSSLKSCTELKELRLAHNDIKTFNKKLQNLDLGKNLITRWSELKVLQSLVSLNNLNLQGNPIAEYDKLAKKVKNLLPNLHIFNARPIDRITKNEKDNIVDKVNDSSNNADDTIKVHMEKKRDGTRETNDKPSNKEIQWRKSDSAAGKKLKKKSKEKERELDAINDAMNSGGIVPGRNKDGDLNSSRDVDMEKDLKRKRKKTSENLSNKDIQVDDDDNIFKKKQKKQSKEKQGELDIIDNQEAAFTELFSANIAGNPEFDGDNMVNEASKFNSVDGLVTSSAKKKKSKNRGMGLTVQLSQEPEVGLGGPSTWGDE</sequence>
<dbReference type="PANTHER" id="PTHR15454">
    <property type="entry name" value="NISCHARIN RELATED"/>
    <property type="match status" value="1"/>
</dbReference>
<evidence type="ECO:0000313" key="4">
    <source>
        <dbReference type="EMBL" id="GAY67679.1"/>
    </source>
</evidence>
<feature type="region of interest" description="Disordered" evidence="3">
    <location>
        <begin position="468"/>
        <end position="501"/>
    </location>
</feature>
<reference evidence="4 5" key="1">
    <citation type="journal article" date="2017" name="Front. Genet.">
        <title>Draft sequencing of the heterozygous diploid genome of Satsuma (Citrus unshiu Marc.) using a hybrid assembly approach.</title>
        <authorList>
            <person name="Shimizu T."/>
            <person name="Tanizawa Y."/>
            <person name="Mochizuki T."/>
            <person name="Nagasaki H."/>
            <person name="Yoshioka T."/>
            <person name="Toyoda A."/>
            <person name="Fujiyama A."/>
            <person name="Kaminuma E."/>
            <person name="Nakamura Y."/>
        </authorList>
    </citation>
    <scope>NUCLEOTIDE SEQUENCE [LARGE SCALE GENOMIC DNA]</scope>
    <source>
        <strain evidence="5">cv. Miyagawa wase</strain>
    </source>
</reference>
<evidence type="ECO:0000313" key="5">
    <source>
        <dbReference type="Proteomes" id="UP000236630"/>
    </source>
</evidence>
<feature type="compositionally biased region" description="Gly residues" evidence="3">
    <location>
        <begin position="491"/>
        <end position="501"/>
    </location>
</feature>
<dbReference type="PROSITE" id="PS51450">
    <property type="entry name" value="LRR"/>
    <property type="match status" value="1"/>
</dbReference>
<dbReference type="Pfam" id="PF13855">
    <property type="entry name" value="LRR_8"/>
    <property type="match status" value="1"/>
</dbReference>
<organism evidence="4 5">
    <name type="scientific">Citrus unshiu</name>
    <name type="common">Satsuma mandarin</name>
    <name type="synonym">Citrus nobilis var. unshiu</name>
    <dbReference type="NCBI Taxonomy" id="55188"/>
    <lineage>
        <taxon>Eukaryota</taxon>
        <taxon>Viridiplantae</taxon>
        <taxon>Streptophyta</taxon>
        <taxon>Embryophyta</taxon>
        <taxon>Tracheophyta</taxon>
        <taxon>Spermatophyta</taxon>
        <taxon>Magnoliopsida</taxon>
        <taxon>eudicotyledons</taxon>
        <taxon>Gunneridae</taxon>
        <taxon>Pentapetalae</taxon>
        <taxon>rosids</taxon>
        <taxon>malvids</taxon>
        <taxon>Sapindales</taxon>
        <taxon>Rutaceae</taxon>
        <taxon>Aurantioideae</taxon>
        <taxon>Citrus</taxon>
    </lineage>
</organism>
<accession>A0A2H5QSV5</accession>
<evidence type="ECO:0000256" key="3">
    <source>
        <dbReference type="SAM" id="MobiDB-lite"/>
    </source>
</evidence>
<keyword evidence="2" id="KW-0677">Repeat</keyword>
<keyword evidence="5" id="KW-1185">Reference proteome</keyword>
<dbReference type="EMBL" id="BDQV01000750">
    <property type="protein sequence ID" value="GAY67679.1"/>
    <property type="molecule type" value="Genomic_DNA"/>
</dbReference>
<dbReference type="InterPro" id="IPR032675">
    <property type="entry name" value="LRR_dom_sf"/>
</dbReference>
<dbReference type="PANTHER" id="PTHR15454:SF56">
    <property type="entry name" value="PROTEIN PHOSPHATASE 1 REGULATORY SUBUNIT 7-RELATED"/>
    <property type="match status" value="1"/>
</dbReference>
<dbReference type="GO" id="GO:0005737">
    <property type="term" value="C:cytoplasm"/>
    <property type="evidence" value="ECO:0007669"/>
    <property type="project" value="TreeGrafter"/>
</dbReference>
<comment type="caution">
    <text evidence="4">The sequence shown here is derived from an EMBL/GenBank/DDBJ whole genome shotgun (WGS) entry which is preliminary data.</text>
</comment>
<dbReference type="SUPFAM" id="SSF52047">
    <property type="entry name" value="RNI-like"/>
    <property type="match status" value="1"/>
</dbReference>
<protein>
    <recommendedName>
        <fullName evidence="6">U2A'/phosphoprotein 32 family A C-terminal domain-containing protein</fullName>
    </recommendedName>
</protein>
<proteinExistence type="predicted"/>
<evidence type="ECO:0000256" key="2">
    <source>
        <dbReference type="ARBA" id="ARBA00022737"/>
    </source>
</evidence>
<dbReference type="InterPro" id="IPR001611">
    <property type="entry name" value="Leu-rich_rpt"/>
</dbReference>
<name>A0A2H5QSV5_CITUN</name>
<keyword evidence="1" id="KW-0433">Leucine-rich repeat</keyword>